<dbReference type="InterPro" id="IPR001357">
    <property type="entry name" value="BRCT_dom"/>
</dbReference>
<feature type="domain" description="BRCT" evidence="2">
    <location>
        <begin position="14"/>
        <end position="104"/>
    </location>
</feature>
<dbReference type="Proteomes" id="UP001203297">
    <property type="component" value="Unassembled WGS sequence"/>
</dbReference>
<dbReference type="AlphaFoldDB" id="A0AAD4QU50"/>
<evidence type="ECO:0000313" key="3">
    <source>
        <dbReference type="EMBL" id="KAI0307981.1"/>
    </source>
</evidence>
<proteinExistence type="predicted"/>
<feature type="region of interest" description="Disordered" evidence="1">
    <location>
        <begin position="364"/>
        <end position="444"/>
    </location>
</feature>
<feature type="compositionally biased region" description="Polar residues" evidence="1">
    <location>
        <begin position="390"/>
        <end position="404"/>
    </location>
</feature>
<feature type="region of interest" description="Disordered" evidence="1">
    <location>
        <begin position="271"/>
        <end position="302"/>
    </location>
</feature>
<evidence type="ECO:0000259" key="2">
    <source>
        <dbReference type="PROSITE" id="PS50172"/>
    </source>
</evidence>
<name>A0AAD4QU50_9AGAM</name>
<feature type="region of interest" description="Disordered" evidence="1">
    <location>
        <begin position="127"/>
        <end position="183"/>
    </location>
</feature>
<gene>
    <name evidence="3" type="ORF">B0F90DRAFT_1679023</name>
</gene>
<sequence length="486" mass="52633">MAQSSFSLTQTSEQSPDIFINASRLPLSVYLDVNPEIFSRPRLIRLLRTSGADICHNPSAASILLINPETESGRKFVHDWSTDPHKTVLNYGWIQACLRTGRALLETEEWGGFRVLHTSSCIYSEDEGDEDIENGCNGTRSLSTFRSNPTEGAVPPTFSSRSKPSLTPTRPKPRSPNRPSTIEQNVKLSTPSLAYHHPSSSVLEASDSLPAPSPQSKLASTVMLPSPRSGTGVNPQGTAACYHPAPAPRKHTPMGSDPSYLFPQVADIPPLTHLPSQVTGESKSQNSSLATNHPAPQQSPADSFNLLHALNSAFQFQNAASQTLTQLVETMITVAQRQGMDTAVIQNYLASLPMSSSLNHLTLSSTSQLSNTPDLTSSSLREQQEPSGLGTPSENLGQSSSSRPASYEQPLSGKRRRVSPDLPSQAKRVVHTPQLNQPDEASEPVRGVFSVKSGRPILVFVQIDTRGRHEIVHLIKVSPHIIASTL</sequence>
<dbReference type="EMBL" id="WTXG01000001">
    <property type="protein sequence ID" value="KAI0307981.1"/>
    <property type="molecule type" value="Genomic_DNA"/>
</dbReference>
<accession>A0AAD4QU50</accession>
<dbReference type="PROSITE" id="PS50172">
    <property type="entry name" value="BRCT"/>
    <property type="match status" value="1"/>
</dbReference>
<feature type="compositionally biased region" description="Polar residues" evidence="1">
    <location>
        <begin position="274"/>
        <end position="302"/>
    </location>
</feature>
<feature type="compositionally biased region" description="Polar residues" evidence="1">
    <location>
        <begin position="136"/>
        <end position="150"/>
    </location>
</feature>
<evidence type="ECO:0000313" key="4">
    <source>
        <dbReference type="Proteomes" id="UP001203297"/>
    </source>
</evidence>
<feature type="compositionally biased region" description="Polar residues" evidence="1">
    <location>
        <begin position="157"/>
        <end position="168"/>
    </location>
</feature>
<reference evidence="3" key="1">
    <citation type="journal article" date="2022" name="New Phytol.">
        <title>Evolutionary transition to the ectomycorrhizal habit in the genomes of a hyperdiverse lineage of mushroom-forming fungi.</title>
        <authorList>
            <person name="Looney B."/>
            <person name="Miyauchi S."/>
            <person name="Morin E."/>
            <person name="Drula E."/>
            <person name="Courty P.E."/>
            <person name="Kohler A."/>
            <person name="Kuo A."/>
            <person name="LaButti K."/>
            <person name="Pangilinan J."/>
            <person name="Lipzen A."/>
            <person name="Riley R."/>
            <person name="Andreopoulos W."/>
            <person name="He G."/>
            <person name="Johnson J."/>
            <person name="Nolan M."/>
            <person name="Tritt A."/>
            <person name="Barry K.W."/>
            <person name="Grigoriev I.V."/>
            <person name="Nagy L.G."/>
            <person name="Hibbett D."/>
            <person name="Henrissat B."/>
            <person name="Matheny P.B."/>
            <person name="Labbe J."/>
            <person name="Martin F.M."/>
        </authorList>
    </citation>
    <scope>NUCLEOTIDE SEQUENCE</scope>
    <source>
        <strain evidence="3">BPL690</strain>
    </source>
</reference>
<keyword evidence="4" id="KW-1185">Reference proteome</keyword>
<organism evidence="3 4">
    <name type="scientific">Multifurca ochricompacta</name>
    <dbReference type="NCBI Taxonomy" id="376703"/>
    <lineage>
        <taxon>Eukaryota</taxon>
        <taxon>Fungi</taxon>
        <taxon>Dikarya</taxon>
        <taxon>Basidiomycota</taxon>
        <taxon>Agaricomycotina</taxon>
        <taxon>Agaricomycetes</taxon>
        <taxon>Russulales</taxon>
        <taxon>Russulaceae</taxon>
        <taxon>Multifurca</taxon>
    </lineage>
</organism>
<protein>
    <recommendedName>
        <fullName evidence="2">BRCT domain-containing protein</fullName>
    </recommendedName>
</protein>
<feature type="region of interest" description="Disordered" evidence="1">
    <location>
        <begin position="198"/>
        <end position="234"/>
    </location>
</feature>
<evidence type="ECO:0000256" key="1">
    <source>
        <dbReference type="SAM" id="MobiDB-lite"/>
    </source>
</evidence>
<comment type="caution">
    <text evidence="3">The sequence shown here is derived from an EMBL/GenBank/DDBJ whole genome shotgun (WGS) entry which is preliminary data.</text>
</comment>